<dbReference type="Gene3D" id="1.10.287.130">
    <property type="match status" value="1"/>
</dbReference>
<dbReference type="GO" id="GO:0000155">
    <property type="term" value="F:phosphorelay sensor kinase activity"/>
    <property type="evidence" value="ECO:0007669"/>
    <property type="project" value="InterPro"/>
</dbReference>
<proteinExistence type="predicted"/>
<dbReference type="PANTHER" id="PTHR45453">
    <property type="entry name" value="PHOSPHATE REGULON SENSOR PROTEIN PHOR"/>
    <property type="match status" value="1"/>
</dbReference>
<protein>
    <recommendedName>
        <fullName evidence="3">histidine kinase</fullName>
        <ecNumber evidence="3">2.7.13.3</ecNumber>
    </recommendedName>
</protein>
<keyword evidence="5" id="KW-0808">Transferase</keyword>
<dbReference type="PANTHER" id="PTHR45453:SF1">
    <property type="entry name" value="PHOSPHATE REGULON SENSOR PROTEIN PHOR"/>
    <property type="match status" value="1"/>
</dbReference>
<dbReference type="GO" id="GO:0016036">
    <property type="term" value="P:cellular response to phosphate starvation"/>
    <property type="evidence" value="ECO:0007669"/>
    <property type="project" value="TreeGrafter"/>
</dbReference>
<accession>A0A7T7CGR6</accession>
<evidence type="ECO:0000256" key="2">
    <source>
        <dbReference type="ARBA" id="ARBA00004651"/>
    </source>
</evidence>
<gene>
    <name evidence="11" type="ORF">HUG20_17150</name>
</gene>
<dbReference type="SUPFAM" id="SSF47384">
    <property type="entry name" value="Homodimeric domain of signal transducing histidine kinase"/>
    <property type="match status" value="1"/>
</dbReference>
<dbReference type="RefSeq" id="WP_200085893.1">
    <property type="nucleotide sequence ID" value="NZ_CP054706.1"/>
</dbReference>
<dbReference type="Gene3D" id="3.30.565.10">
    <property type="entry name" value="Histidine kinase-like ATPase, C-terminal domain"/>
    <property type="match status" value="1"/>
</dbReference>
<dbReference type="InterPro" id="IPR003661">
    <property type="entry name" value="HisK_dim/P_dom"/>
</dbReference>
<dbReference type="Proteomes" id="UP000595349">
    <property type="component" value="Chromosome"/>
</dbReference>
<evidence type="ECO:0000256" key="9">
    <source>
        <dbReference type="ARBA" id="ARBA00023012"/>
    </source>
</evidence>
<evidence type="ECO:0000259" key="10">
    <source>
        <dbReference type="PROSITE" id="PS50109"/>
    </source>
</evidence>
<dbReference type="Pfam" id="PF02518">
    <property type="entry name" value="HATPase_c"/>
    <property type="match status" value="1"/>
</dbReference>
<dbReference type="CDD" id="cd00082">
    <property type="entry name" value="HisKA"/>
    <property type="match status" value="1"/>
</dbReference>
<keyword evidence="6" id="KW-0547">Nucleotide-binding</keyword>
<keyword evidence="4" id="KW-0597">Phosphoprotein</keyword>
<organism evidence="11 12">
    <name type="scientific">Salicibibacter cibi</name>
    <dbReference type="NCBI Taxonomy" id="2743001"/>
    <lineage>
        <taxon>Bacteria</taxon>
        <taxon>Bacillati</taxon>
        <taxon>Bacillota</taxon>
        <taxon>Bacilli</taxon>
        <taxon>Bacillales</taxon>
        <taxon>Bacillaceae</taxon>
        <taxon>Salicibibacter</taxon>
    </lineage>
</organism>
<dbReference type="FunFam" id="3.30.565.10:FF:000006">
    <property type="entry name" value="Sensor histidine kinase WalK"/>
    <property type="match status" value="1"/>
</dbReference>
<feature type="domain" description="Histidine kinase" evidence="10">
    <location>
        <begin position="94"/>
        <end position="308"/>
    </location>
</feature>
<evidence type="ECO:0000256" key="4">
    <source>
        <dbReference type="ARBA" id="ARBA00022553"/>
    </source>
</evidence>
<dbReference type="SMART" id="SM00387">
    <property type="entry name" value="HATPase_c"/>
    <property type="match status" value="1"/>
</dbReference>
<evidence type="ECO:0000256" key="3">
    <source>
        <dbReference type="ARBA" id="ARBA00012438"/>
    </source>
</evidence>
<dbReference type="PROSITE" id="PS50109">
    <property type="entry name" value="HIS_KIN"/>
    <property type="match status" value="1"/>
</dbReference>
<evidence type="ECO:0000256" key="7">
    <source>
        <dbReference type="ARBA" id="ARBA00022777"/>
    </source>
</evidence>
<dbReference type="GO" id="GO:0005524">
    <property type="term" value="F:ATP binding"/>
    <property type="evidence" value="ECO:0007669"/>
    <property type="project" value="UniProtKB-KW"/>
</dbReference>
<dbReference type="GO" id="GO:0004721">
    <property type="term" value="F:phosphoprotein phosphatase activity"/>
    <property type="evidence" value="ECO:0007669"/>
    <property type="project" value="TreeGrafter"/>
</dbReference>
<dbReference type="InterPro" id="IPR004358">
    <property type="entry name" value="Sig_transdc_His_kin-like_C"/>
</dbReference>
<dbReference type="InterPro" id="IPR003594">
    <property type="entry name" value="HATPase_dom"/>
</dbReference>
<comment type="subcellular location">
    <subcellularLocation>
        <location evidence="2">Cell membrane</location>
        <topology evidence="2">Multi-pass membrane protein</topology>
    </subcellularLocation>
</comment>
<dbReference type="SUPFAM" id="SSF55874">
    <property type="entry name" value="ATPase domain of HSP90 chaperone/DNA topoisomerase II/histidine kinase"/>
    <property type="match status" value="1"/>
</dbReference>
<dbReference type="EMBL" id="CP054706">
    <property type="protein sequence ID" value="QQK81467.1"/>
    <property type="molecule type" value="Genomic_DNA"/>
</dbReference>
<evidence type="ECO:0000256" key="5">
    <source>
        <dbReference type="ARBA" id="ARBA00022679"/>
    </source>
</evidence>
<dbReference type="InterPro" id="IPR050351">
    <property type="entry name" value="BphY/WalK/GraS-like"/>
</dbReference>
<dbReference type="PRINTS" id="PR00344">
    <property type="entry name" value="BCTRLSENSOR"/>
</dbReference>
<evidence type="ECO:0000256" key="6">
    <source>
        <dbReference type="ARBA" id="ARBA00022741"/>
    </source>
</evidence>
<dbReference type="InterPro" id="IPR036890">
    <property type="entry name" value="HATPase_C_sf"/>
</dbReference>
<sequence length="308" mass="35296">MDILIALFIIAFVGSLVLNLILGIKVNRFKHQIHHISHVLSDIEQGNSKRRILVQNRELVAPLAFKMNEIVYYYDHQLAILKQNEELNKQLMTSLSHDVRTPLTTLMGYLHAVKKGVVTAQEKDTYIAIACRKAGDLKEYTDKLFEWFKIQSDDYVFSFEETEMTEMTRNILIDWIPIFEEANVDYDFDIPEQKILTTIDRESYRRVINNLVQNIVTHSHATKICLTVKKQSDRFTIRIKDNGVGIAPEDLPHIFENLYTGDRSRSNKGSGLGLAIVQQLIQKMMGSISVQSEPNKGAAFFISFQATS</sequence>
<dbReference type="InterPro" id="IPR005467">
    <property type="entry name" value="His_kinase_dom"/>
</dbReference>
<evidence type="ECO:0000313" key="12">
    <source>
        <dbReference type="Proteomes" id="UP000595349"/>
    </source>
</evidence>
<name>A0A7T7CGR6_9BACI</name>
<reference evidence="11 12" key="1">
    <citation type="submission" date="2020-06" db="EMBL/GenBank/DDBJ databases">
        <title>Genomic analysis of Salicibibacter sp. NKC21-4.</title>
        <authorList>
            <person name="Oh Y.J."/>
        </authorList>
    </citation>
    <scope>NUCLEOTIDE SEQUENCE [LARGE SCALE GENOMIC DNA]</scope>
    <source>
        <strain evidence="11 12">NKC21-4</strain>
    </source>
</reference>
<dbReference type="Pfam" id="PF00512">
    <property type="entry name" value="HisKA"/>
    <property type="match status" value="1"/>
</dbReference>
<keyword evidence="8" id="KW-0067">ATP-binding</keyword>
<dbReference type="KEGG" id="scib:HUG20_17150"/>
<keyword evidence="9" id="KW-0902">Two-component regulatory system</keyword>
<comment type="catalytic activity">
    <reaction evidence="1">
        <text>ATP + protein L-histidine = ADP + protein N-phospho-L-histidine.</text>
        <dbReference type="EC" id="2.7.13.3"/>
    </reaction>
</comment>
<evidence type="ECO:0000313" key="11">
    <source>
        <dbReference type="EMBL" id="QQK81467.1"/>
    </source>
</evidence>
<dbReference type="GO" id="GO:0005886">
    <property type="term" value="C:plasma membrane"/>
    <property type="evidence" value="ECO:0007669"/>
    <property type="project" value="UniProtKB-SubCell"/>
</dbReference>
<evidence type="ECO:0000256" key="8">
    <source>
        <dbReference type="ARBA" id="ARBA00022840"/>
    </source>
</evidence>
<dbReference type="InterPro" id="IPR036097">
    <property type="entry name" value="HisK_dim/P_sf"/>
</dbReference>
<dbReference type="CDD" id="cd00075">
    <property type="entry name" value="HATPase"/>
    <property type="match status" value="1"/>
</dbReference>
<dbReference type="AlphaFoldDB" id="A0A7T7CGR6"/>
<dbReference type="EC" id="2.7.13.3" evidence="3"/>
<evidence type="ECO:0000256" key="1">
    <source>
        <dbReference type="ARBA" id="ARBA00000085"/>
    </source>
</evidence>
<keyword evidence="7 11" id="KW-0418">Kinase</keyword>
<keyword evidence="12" id="KW-1185">Reference proteome</keyword>
<dbReference type="SMART" id="SM00388">
    <property type="entry name" value="HisKA"/>
    <property type="match status" value="1"/>
</dbReference>